<keyword evidence="1" id="KW-0677">Repeat</keyword>
<dbReference type="AlphaFoldDB" id="A0A1W4XFW1"/>
<dbReference type="Pfam" id="PF00023">
    <property type="entry name" value="Ank"/>
    <property type="match status" value="1"/>
</dbReference>
<dbReference type="PANTHER" id="PTHR24171:SF9">
    <property type="entry name" value="ANKYRIN REPEAT DOMAIN-CONTAINING PROTEIN 39"/>
    <property type="match status" value="1"/>
</dbReference>
<evidence type="ECO:0000256" key="3">
    <source>
        <dbReference type="PROSITE-ProRule" id="PRU00023"/>
    </source>
</evidence>
<protein>
    <submittedName>
        <fullName evidence="5">Serine/threonine-protein phosphatase 6 regulatory ankyrin repeat subunit B-like</fullName>
    </submittedName>
</protein>
<dbReference type="PROSITE" id="PS50297">
    <property type="entry name" value="ANK_REP_REGION"/>
    <property type="match status" value="3"/>
</dbReference>
<feature type="repeat" description="ANK" evidence="3">
    <location>
        <begin position="88"/>
        <end position="120"/>
    </location>
</feature>
<reference evidence="5" key="1">
    <citation type="submission" date="2025-08" db="UniProtKB">
        <authorList>
            <consortium name="RefSeq"/>
        </authorList>
    </citation>
    <scope>IDENTIFICATION</scope>
    <source>
        <tissue evidence="5">Entire body</tissue>
    </source>
</reference>
<dbReference type="Proteomes" id="UP000192223">
    <property type="component" value="Unplaced"/>
</dbReference>
<dbReference type="InterPro" id="IPR036770">
    <property type="entry name" value="Ankyrin_rpt-contain_sf"/>
</dbReference>
<dbReference type="InParanoid" id="A0A1W4XFW1"/>
<dbReference type="STRING" id="224129.A0A1W4XFW1"/>
<dbReference type="PROSITE" id="PS50088">
    <property type="entry name" value="ANK_REPEAT"/>
    <property type="match status" value="3"/>
</dbReference>
<keyword evidence="2 3" id="KW-0040">ANK repeat</keyword>
<dbReference type="OrthoDB" id="9995210at2759"/>
<feature type="non-terminal residue" evidence="5">
    <location>
        <position position="157"/>
    </location>
</feature>
<gene>
    <name evidence="5" type="primary">LOC108743795</name>
</gene>
<sequence length="157" mass="17260">VISAFTEAGVPSILRAKLDESNVNERDCLGRVPLHYAVLNNNEEMASFLIKSGADPNIQIFSRVTNNYKQLINATDWSKLLQEMPTPDEATALHIAVKNGRLELAKLLLQNGAEVNARGFGDVTPLMLAVANKRNTTEAIIKELIDYGADVHLMDSQ</sequence>
<dbReference type="InterPro" id="IPR002110">
    <property type="entry name" value="Ankyrin_rpt"/>
</dbReference>
<dbReference type="Pfam" id="PF12796">
    <property type="entry name" value="Ank_2"/>
    <property type="match status" value="1"/>
</dbReference>
<accession>A0A1W4XFW1</accession>
<evidence type="ECO:0000256" key="2">
    <source>
        <dbReference type="ARBA" id="ARBA00023043"/>
    </source>
</evidence>
<proteinExistence type="predicted"/>
<dbReference type="Gene3D" id="1.25.40.20">
    <property type="entry name" value="Ankyrin repeat-containing domain"/>
    <property type="match status" value="2"/>
</dbReference>
<evidence type="ECO:0000313" key="4">
    <source>
        <dbReference type="Proteomes" id="UP000192223"/>
    </source>
</evidence>
<dbReference type="RefSeq" id="XP_018334889.1">
    <property type="nucleotide sequence ID" value="XM_018479387.1"/>
</dbReference>
<keyword evidence="4" id="KW-1185">Reference proteome</keyword>
<dbReference type="SUPFAM" id="SSF48403">
    <property type="entry name" value="Ankyrin repeat"/>
    <property type="match status" value="1"/>
</dbReference>
<dbReference type="SMART" id="SM00248">
    <property type="entry name" value="ANK"/>
    <property type="match status" value="3"/>
</dbReference>
<feature type="non-terminal residue" evidence="5">
    <location>
        <position position="1"/>
    </location>
</feature>
<dbReference type="KEGG" id="apln:108743795"/>
<dbReference type="PRINTS" id="PR01415">
    <property type="entry name" value="ANKYRIN"/>
</dbReference>
<organism evidence="4 5">
    <name type="scientific">Agrilus planipennis</name>
    <name type="common">Emerald ash borer</name>
    <name type="synonym">Agrilus marcopoli</name>
    <dbReference type="NCBI Taxonomy" id="224129"/>
    <lineage>
        <taxon>Eukaryota</taxon>
        <taxon>Metazoa</taxon>
        <taxon>Ecdysozoa</taxon>
        <taxon>Arthropoda</taxon>
        <taxon>Hexapoda</taxon>
        <taxon>Insecta</taxon>
        <taxon>Pterygota</taxon>
        <taxon>Neoptera</taxon>
        <taxon>Endopterygota</taxon>
        <taxon>Coleoptera</taxon>
        <taxon>Polyphaga</taxon>
        <taxon>Elateriformia</taxon>
        <taxon>Buprestoidea</taxon>
        <taxon>Buprestidae</taxon>
        <taxon>Agrilinae</taxon>
        <taxon>Agrilus</taxon>
    </lineage>
</organism>
<evidence type="ECO:0000256" key="1">
    <source>
        <dbReference type="ARBA" id="ARBA00022737"/>
    </source>
</evidence>
<evidence type="ECO:0000313" key="5">
    <source>
        <dbReference type="RefSeq" id="XP_018334889.1"/>
    </source>
</evidence>
<dbReference type="GeneID" id="108743795"/>
<feature type="repeat" description="ANK" evidence="3">
    <location>
        <begin position="121"/>
        <end position="156"/>
    </location>
</feature>
<name>A0A1W4XFW1_AGRPL</name>
<feature type="repeat" description="ANK" evidence="3">
    <location>
        <begin position="29"/>
        <end position="61"/>
    </location>
</feature>
<dbReference type="PANTHER" id="PTHR24171">
    <property type="entry name" value="ANKYRIN REPEAT DOMAIN-CONTAINING PROTEIN 39-RELATED"/>
    <property type="match status" value="1"/>
</dbReference>